<evidence type="ECO:0000256" key="1">
    <source>
        <dbReference type="SAM" id="MobiDB-lite"/>
    </source>
</evidence>
<dbReference type="AlphaFoldDB" id="A0A6J4TQX0"/>
<sequence length="72" mass="6965">AGACGSRTPSCPRGTGSRTCCSRCAPTSTASPPSRTSPSAGRAGACGAGCPSAPGRAWTPRAHSPGGPVRPR</sequence>
<feature type="region of interest" description="Disordered" evidence="1">
    <location>
        <begin position="1"/>
        <end position="72"/>
    </location>
</feature>
<name>A0A6J4TQX0_9ACTN</name>
<accession>A0A6J4TQX0</accession>
<organism evidence="2">
    <name type="scientific">uncultured Solirubrobacteraceae bacterium</name>
    <dbReference type="NCBI Taxonomy" id="1162706"/>
    <lineage>
        <taxon>Bacteria</taxon>
        <taxon>Bacillati</taxon>
        <taxon>Actinomycetota</taxon>
        <taxon>Thermoleophilia</taxon>
        <taxon>Solirubrobacterales</taxon>
        <taxon>Solirubrobacteraceae</taxon>
        <taxon>environmental samples</taxon>
    </lineage>
</organism>
<reference evidence="2" key="1">
    <citation type="submission" date="2020-02" db="EMBL/GenBank/DDBJ databases">
        <authorList>
            <person name="Meier V. D."/>
        </authorList>
    </citation>
    <scope>NUCLEOTIDE SEQUENCE</scope>
    <source>
        <strain evidence="2">AVDCRST_MAG30</strain>
    </source>
</reference>
<gene>
    <name evidence="2" type="ORF">AVDCRST_MAG30-3664</name>
</gene>
<evidence type="ECO:0000313" key="2">
    <source>
        <dbReference type="EMBL" id="CAA9529733.1"/>
    </source>
</evidence>
<protein>
    <submittedName>
        <fullName evidence="2">Uncharacterized protein</fullName>
    </submittedName>
</protein>
<feature type="non-terminal residue" evidence="2">
    <location>
        <position position="1"/>
    </location>
</feature>
<feature type="non-terminal residue" evidence="2">
    <location>
        <position position="72"/>
    </location>
</feature>
<proteinExistence type="predicted"/>
<feature type="compositionally biased region" description="Low complexity" evidence="1">
    <location>
        <begin position="24"/>
        <end position="57"/>
    </location>
</feature>
<dbReference type="EMBL" id="CADCVS010000484">
    <property type="protein sequence ID" value="CAA9529733.1"/>
    <property type="molecule type" value="Genomic_DNA"/>
</dbReference>